<feature type="region of interest" description="Disordered" evidence="1">
    <location>
        <begin position="30"/>
        <end position="132"/>
    </location>
</feature>
<dbReference type="Gramene" id="TraesCAD_scaffold_078836_01G000200.1">
    <property type="protein sequence ID" value="TraesCAD_scaffold_078836_01G000200.1"/>
    <property type="gene ID" value="TraesCAD_scaffold_078836_01G000200"/>
</dbReference>
<dbReference type="Gramene" id="TraesCLE_scaffold_092026_01G000200.1">
    <property type="protein sequence ID" value="TraesCLE_scaffold_092026_01G000200.1"/>
    <property type="gene ID" value="TraesCLE_scaffold_092026_01G000200"/>
</dbReference>
<feature type="compositionally biased region" description="Basic and acidic residues" evidence="1">
    <location>
        <begin position="440"/>
        <end position="449"/>
    </location>
</feature>
<sequence>MRADRVMAEGAKRIDLAAPLRSARLPYHKADLNSGPVRHPGAVPFVWEQSPGQPKSVRTRRPPPSSPSQPRPEDNGANPYHDALGECERDRALPNGAAPAPAAVPRTGAAEREAERAEVEPRKEATTPDVLSVADVLRKEEEDVGDDDERFSDALDTLSRTESFTVNCSVSGLSGVPDRPAGAAATSAEPGARGFMMDRFLPAAQAVAVGSPQYTFRKASVAGSTGNSAREHAHAAAANWRMGSDDDRVRRTPVQLPYQHLPPNYLSCNYPRRDDHEEEEEEEDDDDFDVHSTRGFASKGCGLLPGLCVKTSLLLLNPMPIMKGGKARQGGRGRGLASKGRGQKAPSPLARSSQRKNLGCDSNGQYWEEVYKHKLEQKYINQGEDRRSKLTSESNHLTFWSDSQTGDGSSPFRHSIGGGMSPYRRDVALSPSRKANGSLEVRDKDEKMSRSNGSSSLGIDHDHGSLLGSDHSSLKGSSSMSSGVDRTLHEDSMDHRSGIDSEASQLTLPLDPKASLNSGCDVQHGGHQIVRSNSIVEVQDNDMLTKTIAKVPESISLIPSGNAGSVKLDDRKTHDSSQDVPVHSEDNIAVKKESMPLQFLMPLPVPKSPSDSWLSRNLPSVKNKPPAPSFLGIQVQSKKQAPWASTHPKENDLKPPRTRQIRFADVVERPYYLDTEI</sequence>
<dbReference type="Gramene" id="TraesNOR3D03G01945400.1">
    <property type="protein sequence ID" value="TraesNOR3D03G01945400.1"/>
    <property type="gene ID" value="TraesNOR3D03G01945400"/>
</dbReference>
<evidence type="ECO:0000256" key="1">
    <source>
        <dbReference type="SAM" id="MobiDB-lite"/>
    </source>
</evidence>
<dbReference type="Gramene" id="TraesSTA3D03G01913740.1">
    <property type="protein sequence ID" value="TraesSTA3D03G01913740.1"/>
    <property type="gene ID" value="TraesSTA3D03G01913740"/>
</dbReference>
<dbReference type="Gramene" id="TraesCS3D02G295500.1">
    <property type="protein sequence ID" value="TraesCS3D02G295500.1"/>
    <property type="gene ID" value="TraesCS3D02G295500"/>
</dbReference>
<evidence type="ECO:0000313" key="2">
    <source>
        <dbReference type="EnsemblPlants" id="TraesCS3D02G295500.1"/>
    </source>
</evidence>
<dbReference type="OMA" id="YAPKVCG"/>
<feature type="region of interest" description="Disordered" evidence="1">
    <location>
        <begin position="625"/>
        <end position="658"/>
    </location>
</feature>
<dbReference type="Gramene" id="TraesROB_scaffold_069038_01G000100.1">
    <property type="protein sequence ID" value="TraesROB_scaffold_069038_01G000100.1"/>
    <property type="gene ID" value="TraesROB_scaffold_069038_01G000100"/>
</dbReference>
<feature type="compositionally biased region" description="Low complexity" evidence="1">
    <location>
        <begin position="93"/>
        <end position="108"/>
    </location>
</feature>
<feature type="compositionally biased region" description="Basic and acidic residues" evidence="1">
    <location>
        <begin position="567"/>
        <end position="581"/>
    </location>
</feature>
<dbReference type="Proteomes" id="UP000019116">
    <property type="component" value="Chromosome 3D"/>
</dbReference>
<dbReference type="Gramene" id="TraesLDM3D03G01916990.1">
    <property type="protein sequence ID" value="TraesLDM3D03G01916990.1"/>
    <property type="gene ID" value="TraesLDM3D03G01916990"/>
</dbReference>
<feature type="compositionally biased region" description="Polar residues" evidence="1">
    <location>
        <begin position="350"/>
        <end position="360"/>
    </location>
</feature>
<dbReference type="Pfam" id="PF05097">
    <property type="entry name" value="DUF688"/>
    <property type="match status" value="1"/>
</dbReference>
<proteinExistence type="predicted"/>
<dbReference type="Gramene" id="TraesSYM3D03G01942730.1">
    <property type="protein sequence ID" value="TraesSYM3D03G01942730.1"/>
    <property type="gene ID" value="TraesSYM3D03G01942730"/>
</dbReference>
<dbReference type="PANTHER" id="PTHR33671">
    <property type="entry name" value="N-METHYLTRANSFERASE, PUTATIVE (DUF688)-RELATED"/>
    <property type="match status" value="1"/>
</dbReference>
<dbReference type="Gramene" id="TraesWEE_scaffold_095307_01G000100.1">
    <property type="protein sequence ID" value="TraesWEE_scaffold_095307_01G000100.1"/>
    <property type="gene ID" value="TraesWEE_scaffold_095307_01G000100"/>
</dbReference>
<protein>
    <submittedName>
        <fullName evidence="2">Uncharacterized protein</fullName>
    </submittedName>
</protein>
<name>A0A3B6GVX2_WHEAT</name>
<feature type="region of interest" description="Disordered" evidence="1">
    <location>
        <begin position="321"/>
        <end position="360"/>
    </location>
</feature>
<feature type="compositionally biased region" description="Basic and acidic residues" evidence="1">
    <location>
        <begin position="83"/>
        <end position="92"/>
    </location>
</feature>
<evidence type="ECO:0000313" key="3">
    <source>
        <dbReference type="Proteomes" id="UP000019116"/>
    </source>
</evidence>
<dbReference type="AlphaFoldDB" id="A0A3B6GVX2"/>
<feature type="region of interest" description="Disordered" evidence="1">
    <location>
        <begin position="561"/>
        <end position="581"/>
    </location>
</feature>
<dbReference type="GeneID" id="123079228"/>
<dbReference type="RefSeq" id="XP_044357878.1">
    <property type="nucleotide sequence ID" value="XM_044501943.1"/>
</dbReference>
<gene>
    <name evidence="2" type="primary">LOC123079228</name>
</gene>
<feature type="compositionally biased region" description="Polar residues" evidence="1">
    <location>
        <begin position="399"/>
        <end position="408"/>
    </location>
</feature>
<reference evidence="2" key="2">
    <citation type="submission" date="2018-10" db="UniProtKB">
        <authorList>
            <consortium name="EnsemblPlants"/>
        </authorList>
    </citation>
    <scope>IDENTIFICATION</scope>
</reference>
<organism evidence="2">
    <name type="scientific">Triticum aestivum</name>
    <name type="common">Wheat</name>
    <dbReference type="NCBI Taxonomy" id="4565"/>
    <lineage>
        <taxon>Eukaryota</taxon>
        <taxon>Viridiplantae</taxon>
        <taxon>Streptophyta</taxon>
        <taxon>Embryophyta</taxon>
        <taxon>Tracheophyta</taxon>
        <taxon>Spermatophyta</taxon>
        <taxon>Magnoliopsida</taxon>
        <taxon>Liliopsida</taxon>
        <taxon>Poales</taxon>
        <taxon>Poaceae</taxon>
        <taxon>BOP clade</taxon>
        <taxon>Pooideae</taxon>
        <taxon>Triticodae</taxon>
        <taxon>Triticeae</taxon>
        <taxon>Triticinae</taxon>
        <taxon>Triticum</taxon>
    </lineage>
</organism>
<dbReference type="Gramene" id="TraesLAC3D03G01860340.1">
    <property type="protein sequence ID" value="TraesLAC3D03G01860340.1"/>
    <property type="gene ID" value="TraesLAC3D03G01860340"/>
</dbReference>
<dbReference type="OrthoDB" id="677721at2759"/>
<accession>A0A3B6GVX2</accession>
<dbReference type="Gramene" id="TraesJUL3D03G01936580.1">
    <property type="protein sequence ID" value="TraesJUL3D03G01936580.1"/>
    <property type="gene ID" value="TraesJUL3D03G01936580"/>
</dbReference>
<dbReference type="EnsemblPlants" id="TraesCS3D02G295500.1">
    <property type="protein sequence ID" value="TraesCS3D02G295500.1"/>
    <property type="gene ID" value="TraesCS3D02G295500"/>
</dbReference>
<feature type="region of interest" description="Disordered" evidence="1">
    <location>
        <begin position="225"/>
        <end position="247"/>
    </location>
</feature>
<dbReference type="InterPro" id="IPR007789">
    <property type="entry name" value="DUF688"/>
</dbReference>
<dbReference type="Gramene" id="TraesJAG3D03G01926900.1">
    <property type="protein sequence ID" value="TraesJAG3D03G01926900.1"/>
    <property type="gene ID" value="TraesJAG3D03G01926900"/>
</dbReference>
<dbReference type="Gramene" id="TraesMAC3D03G01917290.1">
    <property type="protein sequence ID" value="TraesMAC3D03G01917290.1"/>
    <property type="gene ID" value="TraesMAC3D03G01917290"/>
</dbReference>
<dbReference type="Gramene" id="TraesPARA_EIv1.0_1125070.1">
    <property type="protein sequence ID" value="TraesPARA_EIv1.0_1125070.1.CDS"/>
    <property type="gene ID" value="TraesPARA_EIv1.0_1125070"/>
</dbReference>
<reference evidence="2" key="1">
    <citation type="submission" date="2018-08" db="EMBL/GenBank/DDBJ databases">
        <authorList>
            <person name="Rossello M."/>
        </authorList>
    </citation>
    <scope>NUCLEOTIDE SEQUENCE [LARGE SCALE GENOMIC DNA]</scope>
    <source>
        <strain evidence="2">cv. Chinese Spring</strain>
    </source>
</reference>
<dbReference type="PANTHER" id="PTHR33671:SF2">
    <property type="entry name" value="N-METHYLTRANSFERASE, PUTATIVE (DUF688)-RELATED"/>
    <property type="match status" value="1"/>
</dbReference>
<feature type="region of interest" description="Disordered" evidence="1">
    <location>
        <begin position="263"/>
        <end position="291"/>
    </location>
</feature>
<feature type="compositionally biased region" description="Acidic residues" evidence="1">
    <location>
        <begin position="276"/>
        <end position="288"/>
    </location>
</feature>
<dbReference type="Gramene" id="TraesARI3D03G01952400.1">
    <property type="protein sequence ID" value="TraesARI3D03G01952400.1"/>
    <property type="gene ID" value="TraesARI3D03G01952400"/>
</dbReference>
<keyword evidence="3" id="KW-1185">Reference proteome</keyword>
<feature type="compositionally biased region" description="Basic and acidic residues" evidence="1">
    <location>
        <begin position="109"/>
        <end position="126"/>
    </location>
</feature>
<feature type="compositionally biased region" description="Low complexity" evidence="1">
    <location>
        <begin position="465"/>
        <end position="482"/>
    </location>
</feature>
<feature type="region of interest" description="Disordered" evidence="1">
    <location>
        <begin position="399"/>
        <end position="486"/>
    </location>
</feature>
<dbReference type="Gramene" id="TraesCS3D03G0679200.1">
    <property type="protein sequence ID" value="TraesCS3D03G0679200.1.CDS"/>
    <property type="gene ID" value="TraesCS3D03G0679200"/>
</dbReference>
<dbReference type="Gramene" id="TraesMAC3D03G01917290.3">
    <property type="protein sequence ID" value="TraesMAC3D03G01917290.3"/>
    <property type="gene ID" value="TraesMAC3D03G01917290"/>
</dbReference>